<evidence type="ECO:0000313" key="2">
    <source>
        <dbReference type="Proteomes" id="UP000187338"/>
    </source>
</evidence>
<organism evidence="1 2">
    <name type="scientific">Carboxydothermus islandicus</name>
    <dbReference type="NCBI Taxonomy" id="661089"/>
    <lineage>
        <taxon>Bacteria</taxon>
        <taxon>Bacillati</taxon>
        <taxon>Bacillota</taxon>
        <taxon>Clostridia</taxon>
        <taxon>Thermoanaerobacterales</taxon>
        <taxon>Thermoanaerobacteraceae</taxon>
        <taxon>Carboxydothermus</taxon>
    </lineage>
</organism>
<reference evidence="2" key="1">
    <citation type="submission" date="2016-12" db="EMBL/GenBank/DDBJ databases">
        <title>Draft Genome Sequences od Carboxydothermus pertinax and islandicus, Hydrogenogenic Carboxydotrophic Bacteria.</title>
        <authorList>
            <person name="Fukuyama Y."/>
            <person name="Ohmae K."/>
            <person name="Yoneda Y."/>
            <person name="Yoshida T."/>
            <person name="Sako Y."/>
        </authorList>
    </citation>
    <scope>NUCLEOTIDE SEQUENCE [LARGE SCALE GENOMIC DNA]</scope>
    <source>
        <strain evidence="2">SET</strain>
    </source>
</reference>
<dbReference type="Proteomes" id="UP000187338">
    <property type="component" value="Unassembled WGS sequence"/>
</dbReference>
<name>A0A1L8D5E7_9THEO</name>
<dbReference type="EMBL" id="BDJL01000132">
    <property type="protein sequence ID" value="GAV26301.1"/>
    <property type="molecule type" value="Genomic_DNA"/>
</dbReference>
<proteinExistence type="predicted"/>
<comment type="caution">
    <text evidence="1">The sequence shown here is derived from an EMBL/GenBank/DDBJ whole genome shotgun (WGS) entry which is preliminary data.</text>
</comment>
<protein>
    <submittedName>
        <fullName evidence="1">Uncharacterized protein</fullName>
    </submittedName>
</protein>
<evidence type="ECO:0000313" key="1">
    <source>
        <dbReference type="EMBL" id="GAV26301.1"/>
    </source>
</evidence>
<gene>
    <name evidence="1" type="ORF">ciss_22340</name>
</gene>
<dbReference type="RefSeq" id="WP_075866467.1">
    <property type="nucleotide sequence ID" value="NZ_BDJL01000132.1"/>
</dbReference>
<dbReference type="AlphaFoldDB" id="A0A1L8D5E7"/>
<dbReference type="STRING" id="661089.ciss_22340"/>
<accession>A0A1L8D5E7</accession>
<keyword evidence="2" id="KW-1185">Reference proteome</keyword>
<dbReference type="OrthoDB" id="1726436at2"/>
<sequence>MLAFLLILAIFLFFLMKNKRGLRSEFSLGSSIKQLLTGAGAIYLSLDAILKFLGIKIPEKIVIGDVALKPLPAVSLFLALLEPVGEGIVSALRRACRQRNN</sequence>